<feature type="transmembrane region" description="Helical" evidence="1">
    <location>
        <begin position="101"/>
        <end position="120"/>
    </location>
</feature>
<feature type="transmembrane region" description="Helical" evidence="1">
    <location>
        <begin position="182"/>
        <end position="200"/>
    </location>
</feature>
<organism evidence="3 4">
    <name type="scientific">Lachnotalea glycerini</name>
    <dbReference type="NCBI Taxonomy" id="1763509"/>
    <lineage>
        <taxon>Bacteria</taxon>
        <taxon>Bacillati</taxon>
        <taxon>Bacillota</taxon>
        <taxon>Clostridia</taxon>
        <taxon>Lachnospirales</taxon>
        <taxon>Lachnospiraceae</taxon>
        <taxon>Lachnotalea</taxon>
    </lineage>
</organism>
<feature type="transmembrane region" description="Helical" evidence="1">
    <location>
        <begin position="6"/>
        <end position="27"/>
    </location>
</feature>
<gene>
    <name evidence="3" type="ORF">CG710_017255</name>
</gene>
<evidence type="ECO:0000313" key="3">
    <source>
        <dbReference type="EMBL" id="RDY29954.1"/>
    </source>
</evidence>
<keyword evidence="1" id="KW-0812">Transmembrane</keyword>
<feature type="transmembrane region" description="Helical" evidence="1">
    <location>
        <begin position="65"/>
        <end position="89"/>
    </location>
</feature>
<feature type="transmembrane region" description="Helical" evidence="1">
    <location>
        <begin position="140"/>
        <end position="162"/>
    </location>
</feature>
<evidence type="ECO:0000256" key="1">
    <source>
        <dbReference type="SAM" id="Phobius"/>
    </source>
</evidence>
<dbReference type="InterPro" id="IPR025517">
    <property type="entry name" value="DUF4405"/>
</dbReference>
<reference evidence="3 4" key="1">
    <citation type="journal article" date="2017" name="Genome Announc.">
        <title>Draft Genome Sequence of a Sporulating and Motile Strain of Lachnotalea glycerini Isolated from Water in Quebec City, Canada.</title>
        <authorList>
            <person name="Maheux A.F."/>
            <person name="Boudreau D.K."/>
            <person name="Berube E."/>
            <person name="Boissinot M."/>
            <person name="Raymond F."/>
            <person name="Brodeur S."/>
            <person name="Corbeil J."/>
            <person name="Isabel S."/>
            <person name="Omar R.F."/>
            <person name="Bergeron M.G."/>
        </authorList>
    </citation>
    <scope>NUCLEOTIDE SEQUENCE [LARGE SCALE GENOMIC DNA]</scope>
    <source>
        <strain evidence="3 4">CCRI-19302</strain>
    </source>
</reference>
<feature type="transmembrane region" description="Helical" evidence="1">
    <location>
        <begin position="39"/>
        <end position="59"/>
    </location>
</feature>
<comment type="caution">
    <text evidence="3">The sequence shown here is derived from an EMBL/GenBank/DDBJ whole genome shotgun (WGS) entry which is preliminary data.</text>
</comment>
<protein>
    <submittedName>
        <fullName evidence="3">DUF4405 domain-containing protein</fullName>
    </submittedName>
</protein>
<keyword evidence="4" id="KW-1185">Reference proteome</keyword>
<proteinExistence type="predicted"/>
<feature type="domain" description="Flavinylation-associated cytochrome" evidence="2">
    <location>
        <begin position="106"/>
        <end position="164"/>
    </location>
</feature>
<accession>A0A371JB37</accession>
<evidence type="ECO:0000313" key="4">
    <source>
        <dbReference type="Proteomes" id="UP000216411"/>
    </source>
</evidence>
<keyword evidence="1" id="KW-1133">Transmembrane helix</keyword>
<evidence type="ECO:0000259" key="2">
    <source>
        <dbReference type="Pfam" id="PF14358"/>
    </source>
</evidence>
<dbReference type="Proteomes" id="UP000216411">
    <property type="component" value="Unassembled WGS sequence"/>
</dbReference>
<sequence length="357" mass="40176">MNASFVFHNFVILLSHSSINIEVLKLVEVQMSRKMIFKLVIDFIMTIIMIVLMGYQVTGNQLHEILGMTIFLLFILHCALNRIWFINLFNLFKNLKKNKVSLIWTLTNLLLMIDMLVLVVSSVMISRQVFAGLGISFNRFWAYLHEVCAYGGFIIMSIHLGFHWKMIMGGIKRSLHIQGDNVLRNICLKALALLMVIAGVKGSFDKGIGSKFIPAFSKAKAKATSDVLAADTSQNTKHDKKNSENRTFTETIQENQSLNDFLGSLTCTGCGKQCSLLSPRCNIGENQAATATTYYNSYDTSASESTNVTESTENTIILSNNDNSLLELFMDYVPIMGLYVAGTYYTLKFVNRRKKTE</sequence>
<keyword evidence="1" id="KW-0472">Membrane</keyword>
<dbReference type="Pfam" id="PF14358">
    <property type="entry name" value="DUF4405"/>
    <property type="match status" value="1"/>
</dbReference>
<dbReference type="AlphaFoldDB" id="A0A371JB37"/>
<feature type="transmembrane region" description="Helical" evidence="1">
    <location>
        <begin position="329"/>
        <end position="347"/>
    </location>
</feature>
<dbReference type="OrthoDB" id="9779183at2"/>
<name>A0A371JB37_9FIRM</name>
<dbReference type="EMBL" id="NOKA02000055">
    <property type="protein sequence ID" value="RDY29954.1"/>
    <property type="molecule type" value="Genomic_DNA"/>
</dbReference>